<evidence type="ECO:0000259" key="2">
    <source>
        <dbReference type="Pfam" id="PF13966"/>
    </source>
</evidence>
<dbReference type="CDD" id="cd06222">
    <property type="entry name" value="RNase_H_like"/>
    <property type="match status" value="1"/>
</dbReference>
<gene>
    <name evidence="3" type="ORF">D8674_010452</name>
</gene>
<feature type="domain" description="Reverse transcriptase zinc-binding" evidence="2">
    <location>
        <begin position="3"/>
        <end position="52"/>
    </location>
</feature>
<dbReference type="EMBL" id="SMOL01000753">
    <property type="protein sequence ID" value="KAB2600181.1"/>
    <property type="molecule type" value="Genomic_DNA"/>
</dbReference>
<protein>
    <recommendedName>
        <fullName evidence="5">RNase H type-1 domain-containing protein</fullName>
    </recommendedName>
</protein>
<reference evidence="3 4" key="3">
    <citation type="submission" date="2019-11" db="EMBL/GenBank/DDBJ databases">
        <title>A de novo genome assembly of a pear dwarfing rootstock.</title>
        <authorList>
            <person name="Wang F."/>
            <person name="Wang J."/>
            <person name="Li S."/>
            <person name="Zhang Y."/>
            <person name="Fang M."/>
            <person name="Ma L."/>
            <person name="Zhao Y."/>
            <person name="Jiang S."/>
        </authorList>
    </citation>
    <scope>NUCLEOTIDE SEQUENCE [LARGE SCALE GENOMIC DNA]</scope>
    <source>
        <strain evidence="3">S2</strain>
        <tissue evidence="3">Leaf</tissue>
    </source>
</reference>
<evidence type="ECO:0008006" key="5">
    <source>
        <dbReference type="Google" id="ProtNLM"/>
    </source>
</evidence>
<dbReference type="Pfam" id="PF13456">
    <property type="entry name" value="RVT_3"/>
    <property type="match status" value="1"/>
</dbReference>
<dbReference type="OrthoDB" id="696485at2759"/>
<dbReference type="AlphaFoldDB" id="A0A5N5FEA1"/>
<organism evidence="3 4">
    <name type="scientific">Pyrus ussuriensis x Pyrus communis</name>
    <dbReference type="NCBI Taxonomy" id="2448454"/>
    <lineage>
        <taxon>Eukaryota</taxon>
        <taxon>Viridiplantae</taxon>
        <taxon>Streptophyta</taxon>
        <taxon>Embryophyta</taxon>
        <taxon>Tracheophyta</taxon>
        <taxon>Spermatophyta</taxon>
        <taxon>Magnoliopsida</taxon>
        <taxon>eudicotyledons</taxon>
        <taxon>Gunneridae</taxon>
        <taxon>Pentapetalae</taxon>
        <taxon>rosids</taxon>
        <taxon>fabids</taxon>
        <taxon>Rosales</taxon>
        <taxon>Rosaceae</taxon>
        <taxon>Amygdaloideae</taxon>
        <taxon>Maleae</taxon>
        <taxon>Pyrus</taxon>
    </lineage>
</organism>
<reference evidence="3 4" key="1">
    <citation type="submission" date="2019-09" db="EMBL/GenBank/DDBJ databases">
        <authorList>
            <person name="Ou C."/>
        </authorList>
    </citation>
    <scope>NUCLEOTIDE SEQUENCE [LARGE SCALE GENOMIC DNA]</scope>
    <source>
        <strain evidence="3">S2</strain>
        <tissue evidence="3">Leaf</tissue>
    </source>
</reference>
<evidence type="ECO:0000313" key="3">
    <source>
        <dbReference type="EMBL" id="KAB2600181.1"/>
    </source>
</evidence>
<dbReference type="GO" id="GO:0003676">
    <property type="term" value="F:nucleic acid binding"/>
    <property type="evidence" value="ECO:0007669"/>
    <property type="project" value="InterPro"/>
</dbReference>
<comment type="caution">
    <text evidence="3">The sequence shown here is derived from an EMBL/GenBank/DDBJ whole genome shotgun (WGS) entry which is preliminary data.</text>
</comment>
<proteinExistence type="predicted"/>
<dbReference type="Proteomes" id="UP000327157">
    <property type="component" value="Chromosome 13"/>
</dbReference>
<evidence type="ECO:0000259" key="1">
    <source>
        <dbReference type="Pfam" id="PF13456"/>
    </source>
</evidence>
<dbReference type="InterPro" id="IPR053151">
    <property type="entry name" value="RNase_H-like"/>
</dbReference>
<keyword evidence="4" id="KW-1185">Reference proteome</keyword>
<accession>A0A5N5FEA1</accession>
<dbReference type="InterPro" id="IPR002156">
    <property type="entry name" value="RNaseH_domain"/>
</dbReference>
<dbReference type="Pfam" id="PF13966">
    <property type="entry name" value="zf-RVT"/>
    <property type="match status" value="1"/>
</dbReference>
<evidence type="ECO:0000313" key="4">
    <source>
        <dbReference type="Proteomes" id="UP000327157"/>
    </source>
</evidence>
<reference evidence="4" key="2">
    <citation type="submission" date="2019-10" db="EMBL/GenBank/DDBJ databases">
        <title>A de novo genome assembly of a pear dwarfing rootstock.</title>
        <authorList>
            <person name="Wang F."/>
            <person name="Wang J."/>
            <person name="Li S."/>
            <person name="Zhang Y."/>
            <person name="Fang M."/>
            <person name="Ma L."/>
            <person name="Zhao Y."/>
            <person name="Jiang S."/>
        </authorList>
    </citation>
    <scope>NUCLEOTIDE SEQUENCE [LARGE SCALE GENOMIC DNA]</scope>
</reference>
<dbReference type="GO" id="GO:0004523">
    <property type="term" value="F:RNA-DNA hybrid ribonuclease activity"/>
    <property type="evidence" value="ECO:0007669"/>
    <property type="project" value="InterPro"/>
</dbReference>
<sequence length="171" mass="18858">MNAWRLCMDIIPSKVNLIKRRITSDSRCMFCCSTGEASIYIFWDCHFATCVWSFLILGRLPSGNLEYGVVIHDSTSNFLAGLSKSSPHVPFPLFAEALAVREGLALADSLQITQVLCTSSLDLSPIGLIVKDSREIAKGITRVSFTHIRCEANEVAHRFAHFSLASTSTCL</sequence>
<dbReference type="InterPro" id="IPR044730">
    <property type="entry name" value="RNase_H-like_dom_plant"/>
</dbReference>
<name>A0A5N5FEA1_9ROSA</name>
<dbReference type="InterPro" id="IPR026960">
    <property type="entry name" value="RVT-Znf"/>
</dbReference>
<feature type="domain" description="RNase H type-1" evidence="1">
    <location>
        <begin position="108"/>
        <end position="162"/>
    </location>
</feature>
<dbReference type="PANTHER" id="PTHR47723:SF21">
    <property type="entry name" value="POLYNUCLEOTIDYL TRANSFERASE, RIBONUCLEASE H-LIKE SUPERFAMILY PROTEIN"/>
    <property type="match status" value="1"/>
</dbReference>
<dbReference type="PANTHER" id="PTHR47723">
    <property type="entry name" value="OS05G0353850 PROTEIN"/>
    <property type="match status" value="1"/>
</dbReference>